<feature type="domain" description="Cupin type-2" evidence="1">
    <location>
        <begin position="62"/>
        <end position="137"/>
    </location>
</feature>
<evidence type="ECO:0000313" key="3">
    <source>
        <dbReference type="Proteomes" id="UP000251853"/>
    </source>
</evidence>
<dbReference type="SUPFAM" id="SSF51182">
    <property type="entry name" value="RmlC-like cupins"/>
    <property type="match status" value="1"/>
</dbReference>
<dbReference type="Gene3D" id="2.60.120.10">
    <property type="entry name" value="Jelly Rolls"/>
    <property type="match status" value="1"/>
</dbReference>
<gene>
    <name evidence="2" type="ORF">NCTC11224_04658</name>
</gene>
<evidence type="ECO:0000313" key="2">
    <source>
        <dbReference type="EMBL" id="SQB15584.1"/>
    </source>
</evidence>
<proteinExistence type="predicted"/>
<sequence length="159" mass="17712">MFNNQHTNSPSYTLGASYSSFQSNVATDYGPNPFIIDISNATMNNDTFRTALWTGNNLQLTLMSIPVGDEIGLEVHPNDDQFLHIESGHGVVQMGNQMDRLNFQQPVFTNSAIFVPAGIWHNVVNTGDIPLRLYSIYSPPHHPWGTVHQTKAIAEANHY</sequence>
<dbReference type="PANTHER" id="PTHR43346">
    <property type="entry name" value="LIGAND BINDING DOMAIN PROTEIN, PUTATIVE (AFU_ORTHOLOGUE AFUA_6G14370)-RELATED"/>
    <property type="match status" value="1"/>
</dbReference>
<dbReference type="PANTHER" id="PTHR43346:SF1">
    <property type="entry name" value="QUERCETIN 2,3-DIOXYGENASE-RELATED"/>
    <property type="match status" value="1"/>
</dbReference>
<dbReference type="CDD" id="cd02223">
    <property type="entry name" value="cupin_Bh2720-like"/>
    <property type="match status" value="1"/>
</dbReference>
<dbReference type="AlphaFoldDB" id="A0A2X2UGK3"/>
<dbReference type="InterPro" id="IPR052538">
    <property type="entry name" value="Flavonoid_dioxygenase-like"/>
</dbReference>
<dbReference type="Proteomes" id="UP000251853">
    <property type="component" value="Unassembled WGS sequence"/>
</dbReference>
<accession>A0A2X2UGK3</accession>
<protein>
    <submittedName>
        <fullName evidence="2">Cupin</fullName>
    </submittedName>
</protein>
<dbReference type="Pfam" id="PF07883">
    <property type="entry name" value="Cupin_2"/>
    <property type="match status" value="1"/>
</dbReference>
<dbReference type="InterPro" id="IPR014710">
    <property type="entry name" value="RmlC-like_jellyroll"/>
</dbReference>
<name>A0A2X2UGK3_9FIRM</name>
<dbReference type="RefSeq" id="WP_089776456.1">
    <property type="nucleotide sequence ID" value="NZ_CAUDZF010000236.1"/>
</dbReference>
<organism evidence="2 3">
    <name type="scientific">Enterocloster clostridioformis</name>
    <dbReference type="NCBI Taxonomy" id="1531"/>
    <lineage>
        <taxon>Bacteria</taxon>
        <taxon>Bacillati</taxon>
        <taxon>Bacillota</taxon>
        <taxon>Clostridia</taxon>
        <taxon>Lachnospirales</taxon>
        <taxon>Lachnospiraceae</taxon>
        <taxon>Enterocloster</taxon>
    </lineage>
</organism>
<dbReference type="InterPro" id="IPR011051">
    <property type="entry name" value="RmlC_Cupin_sf"/>
</dbReference>
<evidence type="ECO:0000259" key="1">
    <source>
        <dbReference type="Pfam" id="PF07883"/>
    </source>
</evidence>
<keyword evidence="3" id="KW-1185">Reference proteome</keyword>
<reference evidence="2 3" key="1">
    <citation type="submission" date="2018-06" db="EMBL/GenBank/DDBJ databases">
        <authorList>
            <consortium name="Pathogen Informatics"/>
            <person name="Doyle S."/>
        </authorList>
    </citation>
    <scope>NUCLEOTIDE SEQUENCE [LARGE SCALE GENOMIC DNA]</scope>
    <source>
        <strain evidence="2 3">NCTC11224</strain>
    </source>
</reference>
<dbReference type="InterPro" id="IPR013096">
    <property type="entry name" value="Cupin_2"/>
</dbReference>
<dbReference type="EMBL" id="UAVW01000018">
    <property type="protein sequence ID" value="SQB15584.1"/>
    <property type="molecule type" value="Genomic_DNA"/>
</dbReference>